<evidence type="ECO:0000256" key="3">
    <source>
        <dbReference type="ARBA" id="ARBA00022723"/>
    </source>
</evidence>
<dbReference type="InterPro" id="IPR051628">
    <property type="entry name" value="LUBAC_E3_Ligases"/>
</dbReference>
<evidence type="ECO:0000313" key="9">
    <source>
        <dbReference type="EMBL" id="KAK7065166.1"/>
    </source>
</evidence>
<dbReference type="EMBL" id="JAXCGZ010020865">
    <property type="protein sequence ID" value="KAK7065166.1"/>
    <property type="molecule type" value="Genomic_DNA"/>
</dbReference>
<comment type="pathway">
    <text evidence="1">Protein modification; protein ubiquitination.</text>
</comment>
<keyword evidence="6" id="KW-0833">Ubl conjugation pathway</keyword>
<dbReference type="CDD" id="cd20353">
    <property type="entry name" value="Rcat_RBR_RNF216"/>
    <property type="match status" value="1"/>
</dbReference>
<evidence type="ECO:0000313" key="10">
    <source>
        <dbReference type="Proteomes" id="UP001381693"/>
    </source>
</evidence>
<dbReference type="InterPro" id="IPR013083">
    <property type="entry name" value="Znf_RING/FYVE/PHD"/>
</dbReference>
<dbReference type="CDD" id="cd20339">
    <property type="entry name" value="BRcat_RBR_RNF216"/>
    <property type="match status" value="1"/>
</dbReference>
<keyword evidence="4" id="KW-0677">Repeat</keyword>
<reference evidence="9 10" key="1">
    <citation type="submission" date="2023-11" db="EMBL/GenBank/DDBJ databases">
        <title>Halocaridina rubra genome assembly.</title>
        <authorList>
            <person name="Smith C."/>
        </authorList>
    </citation>
    <scope>NUCLEOTIDE SEQUENCE [LARGE SCALE GENOMIC DNA]</scope>
    <source>
        <strain evidence="9">EP-1</strain>
        <tissue evidence="9">Whole</tissue>
    </source>
</reference>
<keyword evidence="3" id="KW-0479">Metal-binding</keyword>
<evidence type="ECO:0000256" key="7">
    <source>
        <dbReference type="ARBA" id="ARBA00022833"/>
    </source>
</evidence>
<dbReference type="Gene3D" id="3.30.40.10">
    <property type="entry name" value="Zinc/RING finger domain, C3HC4 (zinc finger)"/>
    <property type="match status" value="1"/>
</dbReference>
<accession>A0AAN8ZR59</accession>
<sequence length="552" mass="62183">MGDHLQSIINNEEWRKEKLDFICSVVSNVDQDSLLAELHFCETNEDAEGLMQSLILVQERSLEGQSSIPQQEPDGEQFPVHNDIIVRLPEEQGEGVHPLPQPQDVYRDLEDNENGELEDSSDSDDSCYFTPDIFNSSQTEQNEADELTATINNVDVGGDAATNSNILDNGVTSDDNVENSMDNELAQAIAESNETAQAQAEVSEKESRIMSQVSILASLFSDADPDFLQERIEQCMKLEGDEERFQAFVEANLELKTYPKMKDYLKRQKQAQTTPNDVDDFDIIEDTQVLAENLSIECGICLEENILGIDTSTCSAYKNEHTYCNQCIKRYVEAQIGQGLSVFKCMEGYCSAEFSLRMLKKLIDPPVFAKLCERRQQEEIAASGLENLESCPFCPYMVSMPNEDDKIFKCLNPDCLIDSCRKCKEPSHIPFRCEEIEKKPQMNARTFLENEMAEAMIRECPKCKKRFIIEAGCNRMTCPCGAVMCYICKQLIDTVNGDGYSHFERGPFPSDKCPLYSDAATLHAQEVRGAAERAKQDLDPQVALVHDPTRNL</sequence>
<dbReference type="InterPro" id="IPR044066">
    <property type="entry name" value="TRIAD_supradom"/>
</dbReference>
<dbReference type="PANTHER" id="PTHR22770:SF47">
    <property type="entry name" value="E3 UBIQUITIN-PROTEIN LIGASE RNF216"/>
    <property type="match status" value="1"/>
</dbReference>
<evidence type="ECO:0000259" key="8">
    <source>
        <dbReference type="PROSITE" id="PS51873"/>
    </source>
</evidence>
<dbReference type="PANTHER" id="PTHR22770">
    <property type="entry name" value="UBIQUITIN CONJUGATING ENZYME 7 INTERACTING PROTEIN-RELATED"/>
    <property type="match status" value="1"/>
</dbReference>
<evidence type="ECO:0000256" key="6">
    <source>
        <dbReference type="ARBA" id="ARBA00022786"/>
    </source>
</evidence>
<dbReference type="SUPFAM" id="SSF57850">
    <property type="entry name" value="RING/U-box"/>
    <property type="match status" value="2"/>
</dbReference>
<keyword evidence="2" id="KW-0808">Transferase</keyword>
<dbReference type="AlphaFoldDB" id="A0AAN8ZR59"/>
<dbReference type="InterPro" id="IPR047545">
    <property type="entry name" value="BRcat_RBR_RNF216"/>
</dbReference>
<dbReference type="InterPro" id="IPR047546">
    <property type="entry name" value="Rcat_RBR_RNF216"/>
</dbReference>
<dbReference type="PROSITE" id="PS51873">
    <property type="entry name" value="TRIAD"/>
    <property type="match status" value="1"/>
</dbReference>
<dbReference type="Gene3D" id="1.20.120.1750">
    <property type="match status" value="1"/>
</dbReference>
<dbReference type="Pfam" id="PF26200">
    <property type="entry name" value="Rcat_RNF216"/>
    <property type="match status" value="1"/>
</dbReference>
<dbReference type="Proteomes" id="UP001381693">
    <property type="component" value="Unassembled WGS sequence"/>
</dbReference>
<evidence type="ECO:0000256" key="5">
    <source>
        <dbReference type="ARBA" id="ARBA00022771"/>
    </source>
</evidence>
<name>A0AAN8ZR59_HALRR</name>
<comment type="caution">
    <text evidence="9">The sequence shown here is derived from an EMBL/GenBank/DDBJ whole genome shotgun (WGS) entry which is preliminary data.</text>
</comment>
<proteinExistence type="predicted"/>
<evidence type="ECO:0000256" key="2">
    <source>
        <dbReference type="ARBA" id="ARBA00022679"/>
    </source>
</evidence>
<feature type="domain" description="RING-type" evidence="8">
    <location>
        <begin position="294"/>
        <end position="506"/>
    </location>
</feature>
<organism evidence="9 10">
    <name type="scientific">Halocaridina rubra</name>
    <name type="common">Hawaiian red shrimp</name>
    <dbReference type="NCBI Taxonomy" id="373956"/>
    <lineage>
        <taxon>Eukaryota</taxon>
        <taxon>Metazoa</taxon>
        <taxon>Ecdysozoa</taxon>
        <taxon>Arthropoda</taxon>
        <taxon>Crustacea</taxon>
        <taxon>Multicrustacea</taxon>
        <taxon>Malacostraca</taxon>
        <taxon>Eumalacostraca</taxon>
        <taxon>Eucarida</taxon>
        <taxon>Decapoda</taxon>
        <taxon>Pleocyemata</taxon>
        <taxon>Caridea</taxon>
        <taxon>Atyoidea</taxon>
        <taxon>Atyidae</taxon>
        <taxon>Halocaridina</taxon>
    </lineage>
</organism>
<dbReference type="GO" id="GO:0016740">
    <property type="term" value="F:transferase activity"/>
    <property type="evidence" value="ECO:0007669"/>
    <property type="project" value="UniProtKB-KW"/>
</dbReference>
<protein>
    <recommendedName>
        <fullName evidence="8">RING-type domain-containing protein</fullName>
    </recommendedName>
</protein>
<gene>
    <name evidence="9" type="ORF">SK128_014878</name>
</gene>
<keyword evidence="10" id="KW-1185">Reference proteome</keyword>
<dbReference type="GO" id="GO:0008270">
    <property type="term" value="F:zinc ion binding"/>
    <property type="evidence" value="ECO:0007669"/>
    <property type="project" value="UniProtKB-KW"/>
</dbReference>
<evidence type="ECO:0000256" key="1">
    <source>
        <dbReference type="ARBA" id="ARBA00004906"/>
    </source>
</evidence>
<keyword evidence="7" id="KW-0862">Zinc</keyword>
<keyword evidence="5" id="KW-0863">Zinc-finger</keyword>
<evidence type="ECO:0000256" key="4">
    <source>
        <dbReference type="ARBA" id="ARBA00022737"/>
    </source>
</evidence>